<keyword evidence="1" id="KW-0812">Transmembrane</keyword>
<dbReference type="Gene3D" id="1.20.1280.290">
    <property type="match status" value="1"/>
</dbReference>
<dbReference type="InterPro" id="IPR004316">
    <property type="entry name" value="SWEET_rpt"/>
</dbReference>
<evidence type="ECO:0000313" key="3">
    <source>
        <dbReference type="Proteomes" id="UP000254293"/>
    </source>
</evidence>
<dbReference type="GO" id="GO:0016020">
    <property type="term" value="C:membrane"/>
    <property type="evidence" value="ECO:0007669"/>
    <property type="project" value="InterPro"/>
</dbReference>
<gene>
    <name evidence="2" type="ORF">NCTC13336_02192</name>
</gene>
<evidence type="ECO:0000313" key="2">
    <source>
        <dbReference type="EMBL" id="STR03275.1"/>
    </source>
</evidence>
<proteinExistence type="predicted"/>
<evidence type="ECO:0000256" key="1">
    <source>
        <dbReference type="SAM" id="Phobius"/>
    </source>
</evidence>
<feature type="transmembrane region" description="Helical" evidence="1">
    <location>
        <begin position="99"/>
        <end position="120"/>
    </location>
</feature>
<dbReference type="Proteomes" id="UP000254293">
    <property type="component" value="Unassembled WGS sequence"/>
</dbReference>
<keyword evidence="3" id="KW-1185">Reference proteome</keyword>
<keyword evidence="1" id="KW-1133">Transmembrane helix</keyword>
<protein>
    <recommendedName>
        <fullName evidence="4">MtN3/saliva family</fullName>
    </recommendedName>
</protein>
<feature type="transmembrane region" description="Helical" evidence="1">
    <location>
        <begin position="73"/>
        <end position="92"/>
    </location>
</feature>
<organism evidence="2 3">
    <name type="scientific">Kingella potus</name>
    <dbReference type="NCBI Taxonomy" id="265175"/>
    <lineage>
        <taxon>Bacteria</taxon>
        <taxon>Pseudomonadati</taxon>
        <taxon>Pseudomonadota</taxon>
        <taxon>Betaproteobacteria</taxon>
        <taxon>Neisseriales</taxon>
        <taxon>Neisseriaceae</taxon>
        <taxon>Kingella</taxon>
    </lineage>
</organism>
<keyword evidence="1" id="KW-0472">Membrane</keyword>
<accession>A0A377R6S7</accession>
<sequence>MTNKSEQTQKDWSIIPPFVRLRRDTPDLPGKKENMTEKQMKILSVVATITAVGMYVSYIPQIQNNLNGQPGSWLQPLVAAVNCTLWVAYGLLKKQRDWPVALANAPGIFLGLITFITSIMTF</sequence>
<evidence type="ECO:0008006" key="4">
    <source>
        <dbReference type="Google" id="ProtNLM"/>
    </source>
</evidence>
<dbReference type="AlphaFoldDB" id="A0A377R6S7"/>
<dbReference type="EMBL" id="UGJJ01000003">
    <property type="protein sequence ID" value="STR03275.1"/>
    <property type="molecule type" value="Genomic_DNA"/>
</dbReference>
<feature type="transmembrane region" description="Helical" evidence="1">
    <location>
        <begin position="42"/>
        <end position="61"/>
    </location>
</feature>
<dbReference type="Pfam" id="PF03083">
    <property type="entry name" value="MtN3_slv"/>
    <property type="match status" value="1"/>
</dbReference>
<reference evidence="2 3" key="1">
    <citation type="submission" date="2018-06" db="EMBL/GenBank/DDBJ databases">
        <authorList>
            <consortium name="Pathogen Informatics"/>
            <person name="Doyle S."/>
        </authorList>
    </citation>
    <scope>NUCLEOTIDE SEQUENCE [LARGE SCALE GENOMIC DNA]</scope>
    <source>
        <strain evidence="2 3">NCTC13336</strain>
    </source>
</reference>
<name>A0A377R6S7_9NEIS</name>